<accession>A0A7J8ML53</accession>
<evidence type="ECO:0000256" key="2">
    <source>
        <dbReference type="ARBA" id="ARBA00012513"/>
    </source>
</evidence>
<evidence type="ECO:0000313" key="12">
    <source>
        <dbReference type="Proteomes" id="UP000593572"/>
    </source>
</evidence>
<evidence type="ECO:0000313" key="11">
    <source>
        <dbReference type="EMBL" id="MBA0565290.1"/>
    </source>
</evidence>
<dbReference type="EC" id="2.7.11.1" evidence="2"/>
<reference evidence="11 12" key="1">
    <citation type="journal article" date="2019" name="Genome Biol. Evol.">
        <title>Insights into the evolution of the New World diploid cottons (Gossypium, subgenus Houzingenia) based on genome sequencing.</title>
        <authorList>
            <person name="Grover C.E."/>
            <person name="Arick M.A. 2nd"/>
            <person name="Thrash A."/>
            <person name="Conover J.L."/>
            <person name="Sanders W.S."/>
            <person name="Peterson D.G."/>
            <person name="Frelichowski J.E."/>
            <person name="Scheffler J.A."/>
            <person name="Scheffler B.E."/>
            <person name="Wendel J.F."/>
        </authorList>
    </citation>
    <scope>NUCLEOTIDE SEQUENCE [LARGE SCALE GENOMIC DNA]</scope>
    <source>
        <strain evidence="11">157</strain>
        <tissue evidence="11">Leaf</tissue>
    </source>
</reference>
<evidence type="ECO:0000259" key="10">
    <source>
        <dbReference type="PROSITE" id="PS50011"/>
    </source>
</evidence>
<dbReference type="PROSITE" id="PS00108">
    <property type="entry name" value="PROTEIN_KINASE_ST"/>
    <property type="match status" value="1"/>
</dbReference>
<dbReference type="SMART" id="SM00220">
    <property type="entry name" value="S_TKc"/>
    <property type="match status" value="1"/>
</dbReference>
<comment type="catalytic activity">
    <reaction evidence="9">
        <text>L-seryl-[protein] + ATP = O-phospho-L-seryl-[protein] + ADP + H(+)</text>
        <dbReference type="Rhea" id="RHEA:17989"/>
        <dbReference type="Rhea" id="RHEA-COMP:9863"/>
        <dbReference type="Rhea" id="RHEA-COMP:11604"/>
        <dbReference type="ChEBI" id="CHEBI:15378"/>
        <dbReference type="ChEBI" id="CHEBI:29999"/>
        <dbReference type="ChEBI" id="CHEBI:30616"/>
        <dbReference type="ChEBI" id="CHEBI:83421"/>
        <dbReference type="ChEBI" id="CHEBI:456216"/>
        <dbReference type="EC" id="2.7.11.1"/>
    </reaction>
</comment>
<dbReference type="EMBL" id="JABEZX010000009">
    <property type="protein sequence ID" value="MBA0565290.1"/>
    <property type="molecule type" value="Genomic_DNA"/>
</dbReference>
<keyword evidence="6" id="KW-0418">Kinase</keyword>
<name>A0A7J8ML53_9ROSI</name>
<dbReference type="FunFam" id="1.10.510.10:FF:000294">
    <property type="entry name" value="Serine/threonine-protein kinase OXI1"/>
    <property type="match status" value="1"/>
</dbReference>
<dbReference type="GO" id="GO:0005524">
    <property type="term" value="F:ATP binding"/>
    <property type="evidence" value="ECO:0007669"/>
    <property type="project" value="UniProtKB-KW"/>
</dbReference>
<evidence type="ECO:0000256" key="7">
    <source>
        <dbReference type="ARBA" id="ARBA00022840"/>
    </source>
</evidence>
<dbReference type="PROSITE" id="PS50011">
    <property type="entry name" value="PROTEIN_KINASE_DOM"/>
    <property type="match status" value="1"/>
</dbReference>
<proteinExistence type="inferred from homology"/>
<keyword evidence="12" id="KW-1185">Reference proteome</keyword>
<dbReference type="InterPro" id="IPR011009">
    <property type="entry name" value="Kinase-like_dom_sf"/>
</dbReference>
<evidence type="ECO:0000256" key="3">
    <source>
        <dbReference type="ARBA" id="ARBA00022527"/>
    </source>
</evidence>
<dbReference type="InterPro" id="IPR000719">
    <property type="entry name" value="Prot_kinase_dom"/>
</dbReference>
<keyword evidence="4" id="KW-0808">Transferase</keyword>
<comment type="caution">
    <text evidence="11">The sequence shown here is derived from an EMBL/GenBank/DDBJ whole genome shotgun (WGS) entry which is preliminary data.</text>
</comment>
<sequence length="222" mass="25069">MLDHPFLPTLYAEFDFFHCSCLVREYCPGGDLLTLLQRQSDMRFNVPSAKFYAAEVFVALEYLHMMGVIYRDLKPENVLVQEDGRIMLSDFDLSLQCDVSPKLLKCNASIMDKDYNCYSHLSLSTKKNKLVVDIPEPEVELRAEPANARLSSFVGTREYLAPEVIPGLGHGSGVNWCRGEFKETGRDLGFVQVLKVEMGKAHDLIRKLLVKDPNKRMGGAGF</sequence>
<dbReference type="Gene3D" id="1.10.510.10">
    <property type="entry name" value="Transferase(Phosphotransferase) domain 1"/>
    <property type="match status" value="1"/>
</dbReference>
<keyword evidence="5" id="KW-0547">Nucleotide-binding</keyword>
<dbReference type="InterPro" id="IPR008271">
    <property type="entry name" value="Ser/Thr_kinase_AS"/>
</dbReference>
<dbReference type="GO" id="GO:0004674">
    <property type="term" value="F:protein serine/threonine kinase activity"/>
    <property type="evidence" value="ECO:0007669"/>
    <property type="project" value="UniProtKB-KW"/>
</dbReference>
<organism evidence="11 12">
    <name type="scientific">Gossypium lobatum</name>
    <dbReference type="NCBI Taxonomy" id="34289"/>
    <lineage>
        <taxon>Eukaryota</taxon>
        <taxon>Viridiplantae</taxon>
        <taxon>Streptophyta</taxon>
        <taxon>Embryophyta</taxon>
        <taxon>Tracheophyta</taxon>
        <taxon>Spermatophyta</taxon>
        <taxon>Magnoliopsida</taxon>
        <taxon>eudicotyledons</taxon>
        <taxon>Gunneridae</taxon>
        <taxon>Pentapetalae</taxon>
        <taxon>rosids</taxon>
        <taxon>malvids</taxon>
        <taxon>Malvales</taxon>
        <taxon>Malvaceae</taxon>
        <taxon>Malvoideae</taxon>
        <taxon>Gossypium</taxon>
    </lineage>
</organism>
<feature type="domain" description="Protein kinase" evidence="10">
    <location>
        <begin position="1"/>
        <end position="222"/>
    </location>
</feature>
<evidence type="ECO:0000256" key="5">
    <source>
        <dbReference type="ARBA" id="ARBA00022741"/>
    </source>
</evidence>
<dbReference type="PANTHER" id="PTHR45637">
    <property type="entry name" value="FLIPPASE KINASE 1-RELATED"/>
    <property type="match status" value="1"/>
</dbReference>
<evidence type="ECO:0000256" key="6">
    <source>
        <dbReference type="ARBA" id="ARBA00022777"/>
    </source>
</evidence>
<dbReference type="Gene3D" id="3.30.200.20">
    <property type="entry name" value="Phosphorylase Kinase, domain 1"/>
    <property type="match status" value="1"/>
</dbReference>
<comment type="catalytic activity">
    <reaction evidence="8">
        <text>L-threonyl-[protein] + ATP = O-phospho-L-threonyl-[protein] + ADP + H(+)</text>
        <dbReference type="Rhea" id="RHEA:46608"/>
        <dbReference type="Rhea" id="RHEA-COMP:11060"/>
        <dbReference type="Rhea" id="RHEA-COMP:11605"/>
        <dbReference type="ChEBI" id="CHEBI:15378"/>
        <dbReference type="ChEBI" id="CHEBI:30013"/>
        <dbReference type="ChEBI" id="CHEBI:30616"/>
        <dbReference type="ChEBI" id="CHEBI:61977"/>
        <dbReference type="ChEBI" id="CHEBI:456216"/>
        <dbReference type="EC" id="2.7.11.1"/>
    </reaction>
</comment>
<evidence type="ECO:0000256" key="9">
    <source>
        <dbReference type="ARBA" id="ARBA00048679"/>
    </source>
</evidence>
<comment type="similarity">
    <text evidence="1">Belongs to the protein kinase superfamily. AGC Ser/Thr protein kinase family.</text>
</comment>
<gene>
    <name evidence="11" type="ORF">Golob_010176</name>
</gene>
<keyword evidence="3" id="KW-0723">Serine/threonine-protein kinase</keyword>
<evidence type="ECO:0000256" key="4">
    <source>
        <dbReference type="ARBA" id="ARBA00022679"/>
    </source>
</evidence>
<keyword evidence="7" id="KW-0067">ATP-binding</keyword>
<evidence type="ECO:0000256" key="8">
    <source>
        <dbReference type="ARBA" id="ARBA00047899"/>
    </source>
</evidence>
<evidence type="ECO:0000256" key="1">
    <source>
        <dbReference type="ARBA" id="ARBA00009903"/>
    </source>
</evidence>
<dbReference type="Pfam" id="PF00069">
    <property type="entry name" value="Pkinase"/>
    <property type="match status" value="1"/>
</dbReference>
<protein>
    <recommendedName>
        <fullName evidence="2">non-specific serine/threonine protein kinase</fullName>
        <ecNumber evidence="2">2.7.11.1</ecNumber>
    </recommendedName>
</protein>
<dbReference type="Proteomes" id="UP000593572">
    <property type="component" value="Unassembled WGS sequence"/>
</dbReference>
<dbReference type="AlphaFoldDB" id="A0A7J8ML53"/>
<dbReference type="SUPFAM" id="SSF56112">
    <property type="entry name" value="Protein kinase-like (PK-like)"/>
    <property type="match status" value="1"/>
</dbReference>